<sequence length="766" mass="85776">MDADELREMDPYEEVAQQGQATPPSPAYVPNPMELEHHVPVYVLEPVYPEYLVPSDDDIPVEDQSYAADTSPTTLSPGYVVDSDLEEDPIDYAADAEDDEDEEEESFEDDDDEEEHLAPALLLLLLQLPLALPTPLPSPLTPLSSPLPQIPLPPLPLPSLPTHTRPTYAEAPLGYKAIGIWEDVVEDAQGDHAALRDEVDTLRRIATSGSVRTQMITLLDTSCVSNHWRLEHALILWRTLKMPPKRTTTPHCIATTPKTDASIMVLISHVADALAEQETQRNTNLNGNGSQGSRSGITRPVHPTREMEFVFHISNCAVENQVKFATCTLHGIALTWWNSHVKTVGHDAAYSMPWKTLMKMMTAKYCPQNKIKKLEIEIWNLKVKGTDLASYTQRFQELALMCGRMFPEVSDEVEKYVGGLPDMIQGNVTSTKPKTIEEAIEMANNLMDQKLHMFVERQIENKRKQDDKSRNNQNHSNPIHANAATTNNNQRATRAIQTVVTCYECGAQGHYKRDCLKWKAKNEGNGNAQARAYAIGMAGTNPNSNVVMGTFLLNNRYASILFDTGADRSFVSTAFSSLIDIIPITLDHGYDVELADGKIIKVNTLIRGCTLNFLNHPFNIDLMLVELGSFDVIIGMDWLTKYHVVIVCDEKLVRVPFGNEVLIFYVDGSNNRHESRLNIISCTKTQKYLLKGCEVFLAHITVKKAEDKSKEKRLEDVPVVQDFLKVFPEDLPGIPPTRQVEFQIDLIPGAAPVEWAPYRLAPSEMK</sequence>
<protein>
    <submittedName>
        <fullName evidence="4">Reverse transcriptase domain-containing protein</fullName>
    </submittedName>
</protein>
<keyword evidence="1" id="KW-0862">Zinc</keyword>
<keyword evidence="4" id="KW-0808">Transferase</keyword>
<feature type="region of interest" description="Disordered" evidence="2">
    <location>
        <begin position="1"/>
        <end position="32"/>
    </location>
</feature>
<dbReference type="SUPFAM" id="SSF57756">
    <property type="entry name" value="Retrovirus zinc finger-like domains"/>
    <property type="match status" value="1"/>
</dbReference>
<proteinExistence type="predicted"/>
<dbReference type="PROSITE" id="PS00141">
    <property type="entry name" value="ASP_PROTEASE"/>
    <property type="match status" value="1"/>
</dbReference>
<reference evidence="4" key="1">
    <citation type="journal article" date="2022" name="Int. J. Mol. Sci.">
        <title>Draft Genome of Tanacetum Coccineum: Genomic Comparison of Closely Related Tanacetum-Family Plants.</title>
        <authorList>
            <person name="Yamashiro T."/>
            <person name="Shiraishi A."/>
            <person name="Nakayama K."/>
            <person name="Satake H."/>
        </authorList>
    </citation>
    <scope>NUCLEOTIDE SEQUENCE</scope>
</reference>
<dbReference type="SMART" id="SM00343">
    <property type="entry name" value="ZnF_C2HC"/>
    <property type="match status" value="1"/>
</dbReference>
<feature type="compositionally biased region" description="Polar residues" evidence="2">
    <location>
        <begin position="280"/>
        <end position="296"/>
    </location>
</feature>
<dbReference type="PROSITE" id="PS50158">
    <property type="entry name" value="ZF_CCHC"/>
    <property type="match status" value="1"/>
</dbReference>
<comment type="caution">
    <text evidence="4">The sequence shown here is derived from an EMBL/GenBank/DDBJ whole genome shotgun (WGS) entry which is preliminary data.</text>
</comment>
<dbReference type="InterPro" id="IPR021109">
    <property type="entry name" value="Peptidase_aspartic_dom_sf"/>
</dbReference>
<dbReference type="InterPro" id="IPR005162">
    <property type="entry name" value="Retrotrans_gag_dom"/>
</dbReference>
<feature type="region of interest" description="Disordered" evidence="2">
    <location>
        <begin position="280"/>
        <end position="300"/>
    </location>
</feature>
<keyword evidence="4" id="KW-0548">Nucleotidyltransferase</keyword>
<dbReference type="InterPro" id="IPR001878">
    <property type="entry name" value="Znf_CCHC"/>
</dbReference>
<feature type="compositionally biased region" description="Basic and acidic residues" evidence="2">
    <location>
        <begin position="1"/>
        <end position="10"/>
    </location>
</feature>
<dbReference type="PANTHER" id="PTHR15503">
    <property type="entry name" value="LDOC1 RELATED"/>
    <property type="match status" value="1"/>
</dbReference>
<accession>A0ABQ5CJZ2</accession>
<feature type="compositionally biased region" description="Acidic residues" evidence="2">
    <location>
        <begin position="83"/>
        <end position="115"/>
    </location>
</feature>
<dbReference type="GO" id="GO:0003964">
    <property type="term" value="F:RNA-directed DNA polymerase activity"/>
    <property type="evidence" value="ECO:0007669"/>
    <property type="project" value="UniProtKB-KW"/>
</dbReference>
<feature type="domain" description="CCHC-type" evidence="3">
    <location>
        <begin position="502"/>
        <end position="515"/>
    </location>
</feature>
<dbReference type="Gene3D" id="2.40.70.10">
    <property type="entry name" value="Acid Proteases"/>
    <property type="match status" value="1"/>
</dbReference>
<reference evidence="4" key="2">
    <citation type="submission" date="2022-01" db="EMBL/GenBank/DDBJ databases">
        <authorList>
            <person name="Yamashiro T."/>
            <person name="Shiraishi A."/>
            <person name="Satake H."/>
            <person name="Nakayama K."/>
        </authorList>
    </citation>
    <scope>NUCLEOTIDE SEQUENCE</scope>
</reference>
<keyword evidence="1" id="KW-0479">Metal-binding</keyword>
<evidence type="ECO:0000256" key="1">
    <source>
        <dbReference type="PROSITE-ProRule" id="PRU00047"/>
    </source>
</evidence>
<evidence type="ECO:0000259" key="3">
    <source>
        <dbReference type="PROSITE" id="PS50158"/>
    </source>
</evidence>
<dbReference type="InterPro" id="IPR032567">
    <property type="entry name" value="RTL1-rel"/>
</dbReference>
<dbReference type="Pfam" id="PF03732">
    <property type="entry name" value="Retrotrans_gag"/>
    <property type="match status" value="1"/>
</dbReference>
<dbReference type="Proteomes" id="UP001151760">
    <property type="component" value="Unassembled WGS sequence"/>
</dbReference>
<evidence type="ECO:0000313" key="5">
    <source>
        <dbReference type="Proteomes" id="UP001151760"/>
    </source>
</evidence>
<keyword evidence="1" id="KW-0863">Zinc-finger</keyword>
<dbReference type="EMBL" id="BQNB010014193">
    <property type="protein sequence ID" value="GJT25184.1"/>
    <property type="molecule type" value="Genomic_DNA"/>
</dbReference>
<gene>
    <name evidence="4" type="ORF">Tco_0895121</name>
</gene>
<organism evidence="4 5">
    <name type="scientific">Tanacetum coccineum</name>
    <dbReference type="NCBI Taxonomy" id="301880"/>
    <lineage>
        <taxon>Eukaryota</taxon>
        <taxon>Viridiplantae</taxon>
        <taxon>Streptophyta</taxon>
        <taxon>Embryophyta</taxon>
        <taxon>Tracheophyta</taxon>
        <taxon>Spermatophyta</taxon>
        <taxon>Magnoliopsida</taxon>
        <taxon>eudicotyledons</taxon>
        <taxon>Gunneridae</taxon>
        <taxon>Pentapetalae</taxon>
        <taxon>asterids</taxon>
        <taxon>campanulids</taxon>
        <taxon>Asterales</taxon>
        <taxon>Asteraceae</taxon>
        <taxon>Asteroideae</taxon>
        <taxon>Anthemideae</taxon>
        <taxon>Anthemidinae</taxon>
        <taxon>Tanacetum</taxon>
    </lineage>
</organism>
<dbReference type="PANTHER" id="PTHR15503:SF45">
    <property type="entry name" value="RNA-DIRECTED DNA POLYMERASE HOMOLOG"/>
    <property type="match status" value="1"/>
</dbReference>
<dbReference type="InterPro" id="IPR001969">
    <property type="entry name" value="Aspartic_peptidase_AS"/>
</dbReference>
<dbReference type="CDD" id="cd00303">
    <property type="entry name" value="retropepsin_like"/>
    <property type="match status" value="1"/>
</dbReference>
<dbReference type="InterPro" id="IPR036875">
    <property type="entry name" value="Znf_CCHC_sf"/>
</dbReference>
<name>A0ABQ5CJZ2_9ASTR</name>
<dbReference type="SUPFAM" id="SSF50630">
    <property type="entry name" value="Acid proteases"/>
    <property type="match status" value="1"/>
</dbReference>
<feature type="region of interest" description="Disordered" evidence="2">
    <location>
        <begin position="52"/>
        <end position="115"/>
    </location>
</feature>
<dbReference type="Pfam" id="PF08284">
    <property type="entry name" value="RVP_2"/>
    <property type="match status" value="1"/>
</dbReference>
<dbReference type="Gene3D" id="4.10.60.10">
    <property type="entry name" value="Zinc finger, CCHC-type"/>
    <property type="match status" value="1"/>
</dbReference>
<keyword evidence="5" id="KW-1185">Reference proteome</keyword>
<feature type="compositionally biased region" description="Polar residues" evidence="2">
    <location>
        <begin position="67"/>
        <end position="76"/>
    </location>
</feature>
<keyword evidence="4" id="KW-0695">RNA-directed DNA polymerase</keyword>
<dbReference type="Pfam" id="PF00098">
    <property type="entry name" value="zf-CCHC"/>
    <property type="match status" value="1"/>
</dbReference>
<feature type="compositionally biased region" description="Low complexity" evidence="2">
    <location>
        <begin position="481"/>
        <end position="490"/>
    </location>
</feature>
<evidence type="ECO:0000256" key="2">
    <source>
        <dbReference type="SAM" id="MobiDB-lite"/>
    </source>
</evidence>
<evidence type="ECO:0000313" key="4">
    <source>
        <dbReference type="EMBL" id="GJT25184.1"/>
    </source>
</evidence>
<feature type="region of interest" description="Disordered" evidence="2">
    <location>
        <begin position="462"/>
        <end position="490"/>
    </location>
</feature>